<evidence type="ECO:0000259" key="9">
    <source>
        <dbReference type="PROSITE" id="PS50113"/>
    </source>
</evidence>
<dbReference type="PANTHER" id="PTHR43047:SF72">
    <property type="entry name" value="OSMOSENSING HISTIDINE PROTEIN KINASE SLN1"/>
    <property type="match status" value="1"/>
</dbReference>
<keyword evidence="3 6" id="KW-0597">Phosphoprotein</keyword>
<dbReference type="Pfam" id="PF02518">
    <property type="entry name" value="HATPase_c"/>
    <property type="match status" value="1"/>
</dbReference>
<dbReference type="PRINTS" id="PR00344">
    <property type="entry name" value="BCTRLSENSOR"/>
</dbReference>
<dbReference type="InterPro" id="IPR035965">
    <property type="entry name" value="PAS-like_dom_sf"/>
</dbReference>
<dbReference type="InterPro" id="IPR001610">
    <property type="entry name" value="PAC"/>
</dbReference>
<dbReference type="SUPFAM" id="SSF55785">
    <property type="entry name" value="PYP-like sensor domain (PAS domain)"/>
    <property type="match status" value="1"/>
</dbReference>
<dbReference type="EC" id="2.7.13.3" evidence="2"/>
<evidence type="ECO:0000256" key="4">
    <source>
        <dbReference type="ARBA" id="ARBA00022679"/>
    </source>
</evidence>
<dbReference type="GO" id="GO:0009927">
    <property type="term" value="F:histidine phosphotransfer kinase activity"/>
    <property type="evidence" value="ECO:0007669"/>
    <property type="project" value="TreeGrafter"/>
</dbReference>
<dbReference type="PROSITE" id="PS50109">
    <property type="entry name" value="HIS_KIN"/>
    <property type="match status" value="1"/>
</dbReference>
<dbReference type="InterPro" id="IPR011006">
    <property type="entry name" value="CheY-like_superfamily"/>
</dbReference>
<gene>
    <name evidence="10" type="ORF">DFR39_101628</name>
</gene>
<comment type="caution">
    <text evidence="10">The sequence shown here is derived from an EMBL/GenBank/DDBJ whole genome shotgun (WGS) entry which is preliminary data.</text>
</comment>
<dbReference type="SMART" id="SM00086">
    <property type="entry name" value="PAC"/>
    <property type="match status" value="1"/>
</dbReference>
<dbReference type="InterPro" id="IPR003594">
    <property type="entry name" value="HATPase_dom"/>
</dbReference>
<dbReference type="Pfam" id="PF08447">
    <property type="entry name" value="PAS_3"/>
    <property type="match status" value="1"/>
</dbReference>
<dbReference type="PROSITE" id="PS50113">
    <property type="entry name" value="PAC"/>
    <property type="match status" value="1"/>
</dbReference>
<dbReference type="SUPFAM" id="SSF47384">
    <property type="entry name" value="Homodimeric domain of signal transducing histidine kinase"/>
    <property type="match status" value="1"/>
</dbReference>
<organism evidence="10 11">
    <name type="scientific">Roseateles asaccharophilus</name>
    <dbReference type="NCBI Taxonomy" id="582607"/>
    <lineage>
        <taxon>Bacteria</taxon>
        <taxon>Pseudomonadati</taxon>
        <taxon>Pseudomonadota</taxon>
        <taxon>Betaproteobacteria</taxon>
        <taxon>Burkholderiales</taxon>
        <taxon>Sphaerotilaceae</taxon>
        <taxon>Roseateles</taxon>
    </lineage>
</organism>
<dbReference type="CDD" id="cd00075">
    <property type="entry name" value="HATPase"/>
    <property type="match status" value="1"/>
</dbReference>
<keyword evidence="4" id="KW-0808">Transferase</keyword>
<feature type="domain" description="PAC" evidence="9">
    <location>
        <begin position="172"/>
        <end position="224"/>
    </location>
</feature>
<evidence type="ECO:0000259" key="7">
    <source>
        <dbReference type="PROSITE" id="PS50109"/>
    </source>
</evidence>
<dbReference type="SMART" id="SM00387">
    <property type="entry name" value="HATPase_c"/>
    <property type="match status" value="1"/>
</dbReference>
<evidence type="ECO:0000256" key="2">
    <source>
        <dbReference type="ARBA" id="ARBA00012438"/>
    </source>
</evidence>
<proteinExistence type="predicted"/>
<evidence type="ECO:0000313" key="11">
    <source>
        <dbReference type="Proteomes" id="UP000295357"/>
    </source>
</evidence>
<accession>A0A4R6NFW1</accession>
<dbReference type="SMART" id="SM00448">
    <property type="entry name" value="REC"/>
    <property type="match status" value="1"/>
</dbReference>
<feature type="domain" description="Response regulatory" evidence="8">
    <location>
        <begin position="494"/>
        <end position="611"/>
    </location>
</feature>
<dbReference type="InterPro" id="IPR036890">
    <property type="entry name" value="HATPase_C_sf"/>
</dbReference>
<keyword evidence="5 10" id="KW-0418">Kinase</keyword>
<dbReference type="Pfam" id="PF00512">
    <property type="entry name" value="HisKA"/>
    <property type="match status" value="1"/>
</dbReference>
<name>A0A4R6NFW1_9BURK</name>
<comment type="catalytic activity">
    <reaction evidence="1">
        <text>ATP + protein L-histidine = ADP + protein N-phospho-L-histidine.</text>
        <dbReference type="EC" id="2.7.13.3"/>
    </reaction>
</comment>
<dbReference type="PROSITE" id="PS50110">
    <property type="entry name" value="RESPONSE_REGULATORY"/>
    <property type="match status" value="1"/>
</dbReference>
<dbReference type="Gene3D" id="1.10.287.130">
    <property type="match status" value="1"/>
</dbReference>
<dbReference type="AlphaFoldDB" id="A0A4R6NFW1"/>
<dbReference type="Gene3D" id="3.40.50.2300">
    <property type="match status" value="1"/>
</dbReference>
<feature type="domain" description="Histidine kinase" evidence="7">
    <location>
        <begin position="241"/>
        <end position="467"/>
    </location>
</feature>
<keyword evidence="11" id="KW-1185">Reference proteome</keyword>
<dbReference type="Gene3D" id="2.10.70.100">
    <property type="match status" value="1"/>
</dbReference>
<evidence type="ECO:0000256" key="1">
    <source>
        <dbReference type="ARBA" id="ARBA00000085"/>
    </source>
</evidence>
<reference evidence="10 11" key="1">
    <citation type="submission" date="2019-03" db="EMBL/GenBank/DDBJ databases">
        <title>Genomic Encyclopedia of Type Strains, Phase IV (KMG-IV): sequencing the most valuable type-strain genomes for metagenomic binning, comparative biology and taxonomic classification.</title>
        <authorList>
            <person name="Goeker M."/>
        </authorList>
    </citation>
    <scope>NUCLEOTIDE SEQUENCE [LARGE SCALE GENOMIC DNA]</scope>
    <source>
        <strain evidence="10 11">DSM 25082</strain>
    </source>
</reference>
<dbReference type="CDD" id="cd00082">
    <property type="entry name" value="HisKA"/>
    <property type="match status" value="1"/>
</dbReference>
<evidence type="ECO:0000256" key="6">
    <source>
        <dbReference type="PROSITE-ProRule" id="PRU00169"/>
    </source>
</evidence>
<evidence type="ECO:0000256" key="5">
    <source>
        <dbReference type="ARBA" id="ARBA00022777"/>
    </source>
</evidence>
<dbReference type="InterPro" id="IPR005467">
    <property type="entry name" value="His_kinase_dom"/>
</dbReference>
<dbReference type="GO" id="GO:0000155">
    <property type="term" value="F:phosphorelay sensor kinase activity"/>
    <property type="evidence" value="ECO:0007669"/>
    <property type="project" value="InterPro"/>
</dbReference>
<dbReference type="InterPro" id="IPR036097">
    <property type="entry name" value="HisK_dim/P_sf"/>
</dbReference>
<dbReference type="InterPro" id="IPR013655">
    <property type="entry name" value="PAS_fold_3"/>
</dbReference>
<dbReference type="SUPFAM" id="SSF55874">
    <property type="entry name" value="ATPase domain of HSP90 chaperone/DNA topoisomerase II/histidine kinase"/>
    <property type="match status" value="1"/>
</dbReference>
<feature type="modified residue" description="4-aspartylphosphate" evidence="6">
    <location>
        <position position="544"/>
    </location>
</feature>
<sequence>MDEFWRLVLHPALRIWRRDGDLLAEANGAARQWAAQQGLDDASQERAWQALAPEVLAVTDARSHRWRMEGATLDFEAQVLPADEGALLLWLAPAAPAGVLHALAAGGVGVWRRAPGQRTQWSDAMYHLRGLQPDDPRAPDELALQCLHPEDREQWQRIARDYVEGTGFRETHEWEFRVLWPDDSLHWLVSRGRTVFDAQGRPAYMTGINMDVTERRRAQALALENERLAQLKRTQSEFLARVSHELRTPMNAVLGFAQLMHYDRSEFLSERQHERLAHIEGAGRHLLALIDDVLDLASLEADRQQLRDEPVALDALAREALGWVDDQARAAGISLRLARPRLGGRVRADRRRLGQVLLNLLTNAIKYNRPQGWVEVDVRGSEPGWAEAASAQWALCVRDSGRGLSPEARQRLFEPFNRLGAELEGIAGTGIGLSIARQLTERMGGRIEVDSEPGRGSEFRVWLPADQEDTQPAPLDELPALIQDPAPASGCRRKLLYIEDTPANLLLVRQLMALRPQFEFSSADCGRAGLALALQLRPDVILLDMQLPDLHGSQVLRALRLAPELAHCKVIALSANAQERDIQAALALGFDDYWTKPLEMGRFLRGLDDLLAQRLEARAPGRP</sequence>
<protein>
    <recommendedName>
        <fullName evidence="2">histidine kinase</fullName>
        <ecNumber evidence="2">2.7.13.3</ecNumber>
    </recommendedName>
</protein>
<dbReference type="RefSeq" id="WP_162849398.1">
    <property type="nucleotide sequence ID" value="NZ_JAUFPJ010000001.1"/>
</dbReference>
<dbReference type="Gene3D" id="3.30.450.20">
    <property type="entry name" value="PAS domain"/>
    <property type="match status" value="1"/>
</dbReference>
<dbReference type="InterPro" id="IPR001789">
    <property type="entry name" value="Sig_transdc_resp-reg_receiver"/>
</dbReference>
<dbReference type="EMBL" id="SNXE01000001">
    <property type="protein sequence ID" value="TDP13154.1"/>
    <property type="molecule type" value="Genomic_DNA"/>
</dbReference>
<evidence type="ECO:0000256" key="3">
    <source>
        <dbReference type="ARBA" id="ARBA00022553"/>
    </source>
</evidence>
<dbReference type="Pfam" id="PF00072">
    <property type="entry name" value="Response_reg"/>
    <property type="match status" value="1"/>
</dbReference>
<dbReference type="SMART" id="SM00388">
    <property type="entry name" value="HisKA"/>
    <property type="match status" value="1"/>
</dbReference>
<dbReference type="Proteomes" id="UP000295357">
    <property type="component" value="Unassembled WGS sequence"/>
</dbReference>
<evidence type="ECO:0000259" key="8">
    <source>
        <dbReference type="PROSITE" id="PS50110"/>
    </source>
</evidence>
<dbReference type="SUPFAM" id="SSF52172">
    <property type="entry name" value="CheY-like"/>
    <property type="match status" value="1"/>
</dbReference>
<dbReference type="InterPro" id="IPR004358">
    <property type="entry name" value="Sig_transdc_His_kin-like_C"/>
</dbReference>
<dbReference type="InterPro" id="IPR003661">
    <property type="entry name" value="HisK_dim/P_dom"/>
</dbReference>
<dbReference type="GO" id="GO:0005886">
    <property type="term" value="C:plasma membrane"/>
    <property type="evidence" value="ECO:0007669"/>
    <property type="project" value="TreeGrafter"/>
</dbReference>
<dbReference type="Gene3D" id="3.30.565.10">
    <property type="entry name" value="Histidine kinase-like ATPase, C-terminal domain"/>
    <property type="match status" value="1"/>
</dbReference>
<dbReference type="PANTHER" id="PTHR43047">
    <property type="entry name" value="TWO-COMPONENT HISTIDINE PROTEIN KINASE"/>
    <property type="match status" value="1"/>
</dbReference>
<dbReference type="InterPro" id="IPR000700">
    <property type="entry name" value="PAS-assoc_C"/>
</dbReference>
<evidence type="ECO:0000313" key="10">
    <source>
        <dbReference type="EMBL" id="TDP13154.1"/>
    </source>
</evidence>